<dbReference type="Proteomes" id="UP000701702">
    <property type="component" value="Unassembled WGS sequence"/>
</dbReference>
<protein>
    <recommendedName>
        <fullName evidence="3">Aminoglycoside phosphotransferase domain-containing protein</fullName>
    </recommendedName>
</protein>
<dbReference type="PANTHER" id="PTHR43883:SF1">
    <property type="entry name" value="GLUCONOKINASE"/>
    <property type="match status" value="1"/>
</dbReference>
<dbReference type="InterPro" id="IPR011009">
    <property type="entry name" value="Kinase-like_dom_sf"/>
</dbReference>
<dbReference type="SUPFAM" id="SSF56112">
    <property type="entry name" value="Protein kinase-like (PK-like)"/>
    <property type="match status" value="1"/>
</dbReference>
<accession>A0ABM8XYS4</accession>
<organism evidence="1 2">
    <name type="scientific">Cupriavidus pinatubonensis</name>
    <dbReference type="NCBI Taxonomy" id="248026"/>
    <lineage>
        <taxon>Bacteria</taxon>
        <taxon>Pseudomonadati</taxon>
        <taxon>Pseudomonadota</taxon>
        <taxon>Betaproteobacteria</taxon>
        <taxon>Burkholderiales</taxon>
        <taxon>Burkholderiaceae</taxon>
        <taxon>Cupriavidus</taxon>
    </lineage>
</organism>
<name>A0ABM8XYS4_9BURK</name>
<gene>
    <name evidence="1" type="ORF">LMG23994_05800</name>
</gene>
<dbReference type="EMBL" id="CAJZAF010000043">
    <property type="protein sequence ID" value="CAG9185588.1"/>
    <property type="molecule type" value="Genomic_DNA"/>
</dbReference>
<evidence type="ECO:0008006" key="3">
    <source>
        <dbReference type="Google" id="ProtNLM"/>
    </source>
</evidence>
<keyword evidence="2" id="KW-1185">Reference proteome</keyword>
<sequence>MARNGAAVPDDSMPVASKVALLRQPGLYPDHPRDVEVVETHMSWVFLTRDYAYKLKKPVRYDYLDFRTLAARQYYCTEEVRLNRRLAGSVYLDVVPMVLEPGGTARFGGKGAVVDWLVKMRRLPADRMLDKALSQGTATQEDARAVATRLGEFYMTLPPAPVTVDEYRGRLRRDIDDCERELSNPAFAQPVALVREVCLAQRRLLAQDPSRFDQRVKEGRIVEAHGDLRPEHICLAPPLAIIDCLEFSRQFRTLDTANEIGFLALECERLGDSDFARVLIGTYRDVTGDRPDAALLHFYQSCSACLRAKITVWHLREAIYRDSPKWPERARCYLRLAEQHMQACAQAYSHEGVIPPAVR</sequence>
<evidence type="ECO:0000313" key="2">
    <source>
        <dbReference type="Proteomes" id="UP000701702"/>
    </source>
</evidence>
<proteinExistence type="predicted"/>
<comment type="caution">
    <text evidence="1">The sequence shown here is derived from an EMBL/GenBank/DDBJ whole genome shotgun (WGS) entry which is preliminary data.</text>
</comment>
<reference evidence="1 2" key="1">
    <citation type="submission" date="2021-08" db="EMBL/GenBank/DDBJ databases">
        <authorList>
            <person name="Peeters C."/>
        </authorList>
    </citation>
    <scope>NUCLEOTIDE SEQUENCE [LARGE SCALE GENOMIC DNA]</scope>
    <source>
        <strain evidence="1 2">LMG 23994</strain>
    </source>
</reference>
<dbReference type="PANTHER" id="PTHR43883">
    <property type="entry name" value="SLR0207 PROTEIN"/>
    <property type="match status" value="1"/>
</dbReference>
<dbReference type="InterPro" id="IPR052732">
    <property type="entry name" value="Cell-binding_unc_protein"/>
</dbReference>
<evidence type="ECO:0000313" key="1">
    <source>
        <dbReference type="EMBL" id="CAG9185588.1"/>
    </source>
</evidence>
<dbReference type="RefSeq" id="WP_224008927.1">
    <property type="nucleotide sequence ID" value="NZ_CAJZAF010000043.1"/>
</dbReference>